<evidence type="ECO:0000313" key="2">
    <source>
        <dbReference type="Proteomes" id="UP000779900"/>
    </source>
</evidence>
<dbReference type="AlphaFoldDB" id="A0A938BTL6"/>
<evidence type="ECO:0000313" key="1">
    <source>
        <dbReference type="EMBL" id="MBM3331752.1"/>
    </source>
</evidence>
<dbReference type="Proteomes" id="UP000779900">
    <property type="component" value="Unassembled WGS sequence"/>
</dbReference>
<sequence>MKQRPLLYIETSVFGFYYDEEPRNALRREAVRTMFQQISMGMLDAAASPLTEEELDASAEPTRSKLLALLDQLTLLDADDAEVSRLAGVYVEDGVIPATETLDARHAAYATVARADIIVSLNLKHLANAWAEQRLNAVNSREGLPTVRIWTPEQVVHYED</sequence>
<gene>
    <name evidence="1" type="ORF">FJY68_07880</name>
</gene>
<name>A0A938BTL6_UNCW3</name>
<organism evidence="1 2">
    <name type="scientific">candidate division WOR-3 bacterium</name>
    <dbReference type="NCBI Taxonomy" id="2052148"/>
    <lineage>
        <taxon>Bacteria</taxon>
        <taxon>Bacteria division WOR-3</taxon>
    </lineage>
</organism>
<reference evidence="1" key="1">
    <citation type="submission" date="2019-03" db="EMBL/GenBank/DDBJ databases">
        <title>Lake Tanganyika Metagenome-Assembled Genomes (MAGs).</title>
        <authorList>
            <person name="Tran P."/>
        </authorList>
    </citation>
    <scope>NUCLEOTIDE SEQUENCE</scope>
    <source>
        <strain evidence="1">K_DeepCast_150m_m2_040</strain>
    </source>
</reference>
<accession>A0A938BTL6</accession>
<proteinExistence type="predicted"/>
<protein>
    <submittedName>
        <fullName evidence="1">Type II toxin-antitoxin system VapC family toxin</fullName>
    </submittedName>
</protein>
<comment type="caution">
    <text evidence="1">The sequence shown here is derived from an EMBL/GenBank/DDBJ whole genome shotgun (WGS) entry which is preliminary data.</text>
</comment>
<dbReference type="EMBL" id="VGIR01000042">
    <property type="protein sequence ID" value="MBM3331752.1"/>
    <property type="molecule type" value="Genomic_DNA"/>
</dbReference>